<evidence type="ECO:0000313" key="2">
    <source>
        <dbReference type="EMBL" id="ELR23658.1"/>
    </source>
</evidence>
<dbReference type="VEuPathDB" id="AmoebaDB:ACA1_072920"/>
<reference evidence="2 3" key="1">
    <citation type="journal article" date="2013" name="Genome Biol.">
        <title>Genome of Acanthamoeba castellanii highlights extensive lateral gene transfer and early evolution of tyrosine kinase signaling.</title>
        <authorList>
            <person name="Clarke M."/>
            <person name="Lohan A.J."/>
            <person name="Liu B."/>
            <person name="Lagkouvardos I."/>
            <person name="Roy S."/>
            <person name="Zafar N."/>
            <person name="Bertelli C."/>
            <person name="Schilde C."/>
            <person name="Kianianmomeni A."/>
            <person name="Burglin T.R."/>
            <person name="Frech C."/>
            <person name="Turcotte B."/>
            <person name="Kopec K.O."/>
            <person name="Synnott J.M."/>
            <person name="Choo C."/>
            <person name="Paponov I."/>
            <person name="Finkler A."/>
            <person name="Soon Heng Tan C."/>
            <person name="Hutchins A.P."/>
            <person name="Weinmeier T."/>
            <person name="Rattei T."/>
            <person name="Chu J.S."/>
            <person name="Gimenez G."/>
            <person name="Irimia M."/>
            <person name="Rigden D.J."/>
            <person name="Fitzpatrick D.A."/>
            <person name="Lorenzo-Morales J."/>
            <person name="Bateman A."/>
            <person name="Chiu C.H."/>
            <person name="Tang P."/>
            <person name="Hegemann P."/>
            <person name="Fromm H."/>
            <person name="Raoult D."/>
            <person name="Greub G."/>
            <person name="Miranda-Saavedra D."/>
            <person name="Chen N."/>
            <person name="Nash P."/>
            <person name="Ginger M.L."/>
            <person name="Horn M."/>
            <person name="Schaap P."/>
            <person name="Caler L."/>
            <person name="Loftus B."/>
        </authorList>
    </citation>
    <scope>NUCLEOTIDE SEQUENCE [LARGE SCALE GENOMIC DNA]</scope>
    <source>
        <strain evidence="2 3">Neff</strain>
    </source>
</reference>
<gene>
    <name evidence="2" type="ORF">ACA1_072920</name>
</gene>
<proteinExistence type="predicted"/>
<dbReference type="OrthoDB" id="1892805at2759"/>
<dbReference type="AlphaFoldDB" id="L8HG14"/>
<dbReference type="KEGG" id="acan:ACA1_072920"/>
<sequence length="88" mass="10207">MSPKEELRRMIDELKAKKEAEKKAKNPNRVGGWYVELKRQREARGEHADNEWLPSFGGVWNEGPRSMHARKHRAYDPSFSSSTPTQAK</sequence>
<name>L8HG14_ACACF</name>
<evidence type="ECO:0000256" key="1">
    <source>
        <dbReference type="SAM" id="MobiDB-lite"/>
    </source>
</evidence>
<protein>
    <submittedName>
        <fullName evidence="2">Uncharacterized protein</fullName>
    </submittedName>
</protein>
<organism evidence="2 3">
    <name type="scientific">Acanthamoeba castellanii (strain ATCC 30010 / Neff)</name>
    <dbReference type="NCBI Taxonomy" id="1257118"/>
    <lineage>
        <taxon>Eukaryota</taxon>
        <taxon>Amoebozoa</taxon>
        <taxon>Discosea</taxon>
        <taxon>Longamoebia</taxon>
        <taxon>Centramoebida</taxon>
        <taxon>Acanthamoebidae</taxon>
        <taxon>Acanthamoeba</taxon>
    </lineage>
</organism>
<dbReference type="InterPro" id="IPR028015">
    <property type="entry name" value="CCDC84-like"/>
</dbReference>
<evidence type="ECO:0000313" key="3">
    <source>
        <dbReference type="Proteomes" id="UP000011083"/>
    </source>
</evidence>
<accession>L8HG14</accession>
<dbReference type="EMBL" id="KB007857">
    <property type="protein sequence ID" value="ELR23658.1"/>
    <property type="molecule type" value="Genomic_DNA"/>
</dbReference>
<keyword evidence="3" id="KW-1185">Reference proteome</keyword>
<dbReference type="Pfam" id="PF14968">
    <property type="entry name" value="CCDC84"/>
    <property type="match status" value="1"/>
</dbReference>
<dbReference type="GeneID" id="14924641"/>
<dbReference type="Proteomes" id="UP000011083">
    <property type="component" value="Unassembled WGS sequence"/>
</dbReference>
<dbReference type="RefSeq" id="XP_004353186.1">
    <property type="nucleotide sequence ID" value="XM_004353134.1"/>
</dbReference>
<feature type="region of interest" description="Disordered" evidence="1">
    <location>
        <begin position="64"/>
        <end position="88"/>
    </location>
</feature>
<feature type="compositionally biased region" description="Polar residues" evidence="1">
    <location>
        <begin position="78"/>
        <end position="88"/>
    </location>
</feature>